<dbReference type="PANTHER" id="PTHR13774:SF32">
    <property type="entry name" value="ANTISENSE-ENHANCING SEQUENCE 1"/>
    <property type="match status" value="1"/>
</dbReference>
<dbReference type="EMBL" id="FOSR01000001">
    <property type="protein sequence ID" value="SFK20453.1"/>
    <property type="molecule type" value="Genomic_DNA"/>
</dbReference>
<evidence type="ECO:0000256" key="2">
    <source>
        <dbReference type="PIRSR" id="PIRSR016184-1"/>
    </source>
</evidence>
<gene>
    <name evidence="3" type="ORF">SAMN05192579_10148</name>
</gene>
<dbReference type="NCBIfam" id="TIGR00654">
    <property type="entry name" value="PhzF_family"/>
    <property type="match status" value="1"/>
</dbReference>
<dbReference type="RefSeq" id="WP_092700291.1">
    <property type="nucleotide sequence ID" value="NZ_FOSR01000001.1"/>
</dbReference>
<dbReference type="Pfam" id="PF02567">
    <property type="entry name" value="PhzC-PhzF"/>
    <property type="match status" value="1"/>
</dbReference>
<sequence length="301" mass="31765">MTPIRYLHLDVFAASHGGGNHLGVVTDARGWNDARMQRFARWNNLVETTFLLPPDDPKASYRVRIFTPHKEIPFAGHPSIGSAHAALECGLAAPVDGLLWQECGAGVLPIRVEGNGADCRLLLQSPGERVLETGHDAHPLLGAALGGIGSGILPPALVDGGRRWWLAEVESESALRAWQPDHSAIGALAKASDSMGLCAFARVQGTSRVDGNQPDYQLVVRAFPAGVGIVEDPASGAANGLIAAYIAQAEPHGPLAGGYTVSQGREIGHDACLIAHMVDGAVWIGGRTHVIVDGHLHWDGR</sequence>
<dbReference type="Gene3D" id="3.10.310.10">
    <property type="entry name" value="Diaminopimelate Epimerase, Chain A, domain 1"/>
    <property type="match status" value="2"/>
</dbReference>
<protein>
    <submittedName>
        <fullName evidence="3">Phenazine biosynthesis protein PhzF family</fullName>
    </submittedName>
</protein>
<dbReference type="PIRSF" id="PIRSF016184">
    <property type="entry name" value="PhzC_PhzF"/>
    <property type="match status" value="1"/>
</dbReference>
<feature type="active site" evidence="2">
    <location>
        <position position="47"/>
    </location>
</feature>
<dbReference type="PANTHER" id="PTHR13774">
    <property type="entry name" value="PHENAZINE BIOSYNTHESIS PROTEIN"/>
    <property type="match status" value="1"/>
</dbReference>
<dbReference type="GO" id="GO:0005737">
    <property type="term" value="C:cytoplasm"/>
    <property type="evidence" value="ECO:0007669"/>
    <property type="project" value="TreeGrafter"/>
</dbReference>
<accession>A0A1I3XLM9</accession>
<evidence type="ECO:0000313" key="4">
    <source>
        <dbReference type="Proteomes" id="UP000198725"/>
    </source>
</evidence>
<dbReference type="AlphaFoldDB" id="A0A1I3XLM9"/>
<dbReference type="GO" id="GO:0016853">
    <property type="term" value="F:isomerase activity"/>
    <property type="evidence" value="ECO:0007669"/>
    <property type="project" value="TreeGrafter"/>
</dbReference>
<dbReference type="Proteomes" id="UP000198725">
    <property type="component" value="Unassembled WGS sequence"/>
</dbReference>
<name>A0A1I3XLM9_9GAMM</name>
<reference evidence="4" key="1">
    <citation type="submission" date="2016-10" db="EMBL/GenBank/DDBJ databases">
        <authorList>
            <person name="Varghese N."/>
            <person name="Submissions S."/>
        </authorList>
    </citation>
    <scope>NUCLEOTIDE SEQUENCE [LARGE SCALE GENOMIC DNA]</scope>
    <source>
        <strain evidence="4">MO64</strain>
    </source>
</reference>
<dbReference type="SUPFAM" id="SSF54506">
    <property type="entry name" value="Diaminopimelate epimerase-like"/>
    <property type="match status" value="1"/>
</dbReference>
<keyword evidence="4" id="KW-1185">Reference proteome</keyword>
<dbReference type="InterPro" id="IPR003719">
    <property type="entry name" value="Phenazine_PhzF-like"/>
</dbReference>
<comment type="similarity">
    <text evidence="1">Belongs to the PhzF family.</text>
</comment>
<proteinExistence type="inferred from homology"/>
<evidence type="ECO:0000256" key="1">
    <source>
        <dbReference type="ARBA" id="ARBA00008270"/>
    </source>
</evidence>
<organism evidence="3 4">
    <name type="scientific">Rhodanobacter glycinis</name>
    <dbReference type="NCBI Taxonomy" id="582702"/>
    <lineage>
        <taxon>Bacteria</taxon>
        <taxon>Pseudomonadati</taxon>
        <taxon>Pseudomonadota</taxon>
        <taxon>Gammaproteobacteria</taxon>
        <taxon>Lysobacterales</taxon>
        <taxon>Rhodanobacteraceae</taxon>
        <taxon>Rhodanobacter</taxon>
    </lineage>
</organism>
<evidence type="ECO:0000313" key="3">
    <source>
        <dbReference type="EMBL" id="SFK20453.1"/>
    </source>
</evidence>